<sequence length="425" mass="47846">MSVRPAHEPSRVFRQPQRLWDDPALHTSALGCRGCKDFGICGGLHTEAGIFLDCHDLCTCSDQSKCDMVCRFNPSHFVARMREIDGFELGTLPRLEELPALSLPPVVPFIHHKYSRALPLNEAVVALPLCELVNLGSGQLHVHTRDELSARFLVPPGAAIVVSGVDKDHIIERWWELDNRPSLIAQLRHLGITLVTAPNYSVLTDVPRTDNLHAMKRIFMVWSEFAAAGLPAALHVNARTEHDYKRWAELIRERPEIGMVSFEFATGCGRGERITFHTSQLMLLARRVGRPLDIVVRGGLHVLPQLTQAFRRVTLLETQSFSRTQRRRRAYLDEAGRLHWATSPTEVGAPLDELLAHNVKVVRMAMEMAMQKPSKPIRFIRPTRDIAPNRDDETGQISFFDNAQLAIRAQIVTAEREDVIPASKT</sequence>
<gene>
    <name evidence="1" type="ORF">RMR22_25330</name>
</gene>
<dbReference type="RefSeq" id="WP_320203685.1">
    <property type="nucleotide sequence ID" value="NZ_CP192785.1"/>
</dbReference>
<dbReference type="EMBL" id="JAVRAF010000022">
    <property type="protein sequence ID" value="MDX8305565.1"/>
    <property type="molecule type" value="Genomic_DNA"/>
</dbReference>
<accession>A0AAW9FJA5</accession>
<comment type="caution">
    <text evidence="1">The sequence shown here is derived from an EMBL/GenBank/DDBJ whole genome shotgun (WGS) entry which is preliminary data.</text>
</comment>
<reference evidence="1" key="1">
    <citation type="journal article" date="2023" name="Phytobiomes J">
        <title>Deciphering the key players within the bacterial microbiota associated with aerial crown gall tumors on rhododendron: Insights into the gallobiome.</title>
        <authorList>
            <person name="Kuzmanovic N."/>
            <person name="Nesme J."/>
            <person name="Wolf J."/>
            <person name="Neumann-Schaal M."/>
            <person name="Petersen J."/>
            <person name="Fernandez-Gnecco G."/>
            <person name="Sproeer C."/>
            <person name="Bunk B."/>
            <person name="Overmann J."/>
            <person name="Sorensen S.J."/>
            <person name="Idczak E."/>
            <person name="Smalla K."/>
        </authorList>
    </citation>
    <scope>NUCLEOTIDE SEQUENCE</scope>
    <source>
        <strain evidence="1">Rho-11.1</strain>
    </source>
</reference>
<evidence type="ECO:0000313" key="1">
    <source>
        <dbReference type="EMBL" id="MDX8305565.1"/>
    </source>
</evidence>
<protein>
    <submittedName>
        <fullName evidence="1">DUF4417 domain-containing protein</fullName>
    </submittedName>
</protein>
<dbReference type="AlphaFoldDB" id="A0AAW9FJA5"/>
<organism evidence="1">
    <name type="scientific">Agrobacterium rosae</name>
    <dbReference type="NCBI Taxonomy" id="1972867"/>
    <lineage>
        <taxon>Bacteria</taxon>
        <taxon>Pseudomonadati</taxon>
        <taxon>Pseudomonadota</taxon>
        <taxon>Alphaproteobacteria</taxon>
        <taxon>Hyphomicrobiales</taxon>
        <taxon>Rhizobiaceae</taxon>
        <taxon>Rhizobium/Agrobacterium group</taxon>
        <taxon>Agrobacterium</taxon>
    </lineage>
</organism>
<proteinExistence type="predicted"/>
<name>A0AAW9FJA5_9HYPH</name>